<name>K6WEA0_9ACTN</name>
<comment type="caution">
    <text evidence="1">The sequence shown here is derived from an EMBL/GenBank/DDBJ whole genome shotgun (WGS) entry which is preliminary data.</text>
</comment>
<evidence type="ECO:0000313" key="2">
    <source>
        <dbReference type="Proteomes" id="UP000008363"/>
    </source>
</evidence>
<evidence type="ECO:0008006" key="3">
    <source>
        <dbReference type="Google" id="ProtNLM"/>
    </source>
</evidence>
<dbReference type="eggNOG" id="ENOG5033WZE">
    <property type="taxonomic scope" value="Bacteria"/>
</dbReference>
<proteinExistence type="predicted"/>
<protein>
    <recommendedName>
        <fullName evidence="3">N-terminal of MaoC-like dehydratase domain-containing protein</fullName>
    </recommendedName>
</protein>
<keyword evidence="2" id="KW-1185">Reference proteome</keyword>
<organism evidence="1 2">
    <name type="scientific">Gordonia rhizosphera NBRC 16068</name>
    <dbReference type="NCBI Taxonomy" id="1108045"/>
    <lineage>
        <taxon>Bacteria</taxon>
        <taxon>Bacillati</taxon>
        <taxon>Actinomycetota</taxon>
        <taxon>Actinomycetes</taxon>
        <taxon>Mycobacteriales</taxon>
        <taxon>Gordoniaceae</taxon>
        <taxon>Gordonia</taxon>
    </lineage>
</organism>
<dbReference type="EMBL" id="BAHC01000159">
    <property type="protein sequence ID" value="GAB92076.1"/>
    <property type="molecule type" value="Genomic_DNA"/>
</dbReference>
<dbReference type="AlphaFoldDB" id="K6WEA0"/>
<accession>K6WEA0</accession>
<dbReference type="OrthoDB" id="5182823at2"/>
<evidence type="ECO:0000313" key="1">
    <source>
        <dbReference type="EMBL" id="GAB92076.1"/>
    </source>
</evidence>
<dbReference type="Gene3D" id="3.10.129.10">
    <property type="entry name" value="Hotdog Thioesterase"/>
    <property type="match status" value="1"/>
</dbReference>
<dbReference type="RefSeq" id="WP_006336132.1">
    <property type="nucleotide sequence ID" value="NZ_BAHC01000159.1"/>
</dbReference>
<dbReference type="STRING" id="1108045.GORHZ_159_00320"/>
<dbReference type="Proteomes" id="UP000008363">
    <property type="component" value="Unassembled WGS sequence"/>
</dbReference>
<gene>
    <name evidence="1" type="ORF">GORHZ_159_00320</name>
</gene>
<sequence>MSTALLSETDLAARVGTTFPGGEVRLEPWWVHLALDAIGADPADGPGHPALVFLVATGAMGWDWADLFAVFDADEQDGPMAGETATTVHTPLQFGTTYRVAGEIISARRKEGRSVGVFDIVSYRLDLIGETGDVDASTTNSIIFPRRRGGA</sequence>
<reference evidence="1 2" key="1">
    <citation type="submission" date="2012-08" db="EMBL/GenBank/DDBJ databases">
        <title>Whole genome shotgun sequence of Gordonia rhizosphera NBRC 16068.</title>
        <authorList>
            <person name="Takarada H."/>
            <person name="Isaki S."/>
            <person name="Hosoyama A."/>
            <person name="Tsuchikane K."/>
            <person name="Katsumata H."/>
            <person name="Baba S."/>
            <person name="Ohji S."/>
            <person name="Yamazaki S."/>
            <person name="Fujita N."/>
        </authorList>
    </citation>
    <scope>NUCLEOTIDE SEQUENCE [LARGE SCALE GENOMIC DNA]</scope>
    <source>
        <strain evidence="1 2">NBRC 16068</strain>
    </source>
</reference>